<protein>
    <submittedName>
        <fullName evidence="5">Amylo-alpha-1,6-glucosidase</fullName>
    </submittedName>
</protein>
<accession>A0ABW8TSG4</accession>
<keyword evidence="2" id="KW-0378">Hydrolase</keyword>
<dbReference type="InterPro" id="IPR012341">
    <property type="entry name" value="6hp_glycosidase-like_sf"/>
</dbReference>
<organism evidence="5 6">
    <name type="scientific">Candidatus Clostridium radicumherbarum</name>
    <dbReference type="NCBI Taxonomy" id="3381662"/>
    <lineage>
        <taxon>Bacteria</taxon>
        <taxon>Bacillati</taxon>
        <taxon>Bacillota</taxon>
        <taxon>Clostridia</taxon>
        <taxon>Eubacteriales</taxon>
        <taxon>Clostridiaceae</taxon>
        <taxon>Clostridium</taxon>
    </lineage>
</organism>
<dbReference type="Gene3D" id="1.50.10.10">
    <property type="match status" value="1"/>
</dbReference>
<dbReference type="RefSeq" id="WP_406764736.1">
    <property type="nucleotide sequence ID" value="NZ_JBJHZY010000001.1"/>
</dbReference>
<dbReference type="InterPro" id="IPR054491">
    <property type="entry name" value="MGH1-like_GH"/>
</dbReference>
<dbReference type="PANTHER" id="PTHR10412:SF11">
    <property type="entry name" value="MANNOSYL-OLIGOSACCHARIDE GLUCOSIDASE"/>
    <property type="match status" value="1"/>
</dbReference>
<evidence type="ECO:0000256" key="2">
    <source>
        <dbReference type="ARBA" id="ARBA00022801"/>
    </source>
</evidence>
<evidence type="ECO:0000256" key="1">
    <source>
        <dbReference type="ARBA" id="ARBA00010833"/>
    </source>
</evidence>
<dbReference type="InterPro" id="IPR004888">
    <property type="entry name" value="Glycoside_hydrolase_63"/>
</dbReference>
<dbReference type="EMBL" id="JBJHZY010000001">
    <property type="protein sequence ID" value="MFL0268156.1"/>
    <property type="molecule type" value="Genomic_DNA"/>
</dbReference>
<dbReference type="PANTHER" id="PTHR10412">
    <property type="entry name" value="MANNOSYL-OLIGOSACCHARIDE GLUCOSIDASE"/>
    <property type="match status" value="1"/>
</dbReference>
<reference evidence="5 6" key="1">
    <citation type="submission" date="2024-11" db="EMBL/GenBank/DDBJ databases">
        <authorList>
            <person name="Heng Y.C."/>
            <person name="Lim A.C.H."/>
            <person name="Lee J.K.Y."/>
            <person name="Kittelmann S."/>
        </authorList>
    </citation>
    <scope>NUCLEOTIDE SEQUENCE [LARGE SCALE GENOMIC DNA]</scope>
    <source>
        <strain evidence="5 6">WILCCON 0202</strain>
    </source>
</reference>
<evidence type="ECO:0000313" key="5">
    <source>
        <dbReference type="EMBL" id="MFL0268156.1"/>
    </source>
</evidence>
<keyword evidence="6" id="KW-1185">Reference proteome</keyword>
<dbReference type="SUPFAM" id="SSF48208">
    <property type="entry name" value="Six-hairpin glycosidases"/>
    <property type="match status" value="1"/>
</dbReference>
<evidence type="ECO:0000256" key="3">
    <source>
        <dbReference type="ARBA" id="ARBA00023295"/>
    </source>
</evidence>
<name>A0ABW8TSG4_9CLOT</name>
<proteinExistence type="inferred from homology"/>
<keyword evidence="3" id="KW-0326">Glycosidase</keyword>
<evidence type="ECO:0000259" key="4">
    <source>
        <dbReference type="Pfam" id="PF22422"/>
    </source>
</evidence>
<dbReference type="InterPro" id="IPR008928">
    <property type="entry name" value="6-hairpin_glycosidase_sf"/>
</dbReference>
<sequence length="561" mass="64923">MELDISRVPFSRYGSYFVYSIDPKSGELLLRDVHGGDEAESTVFKIDVIKKGNKVPYKVKVSETKLTLTNSENIEEQINICISEEDMIHIEGSGIGLRFNAVKTRYDNVLRYAKDKWEYHFYSKEIKMMFSLLDGNVSLKAPWNIVGNESIVMEVEPLKDYMHLVIESYKTVWENKEFESYEIAQKKVDSCYETWFKSMAEVPEKYNTSKELASYITWSCVVHPEGELTRYAMYMSKNWMYNIWSWDNCFNAMMLSINHPELALDQLLLFIDKQDPSGIYPDFINDKFSSFSCCKPPIHAWAFSKLRENNSFFNRKDVVELMYESLSNATEYWLVHRRRNKNSLPLYNHGNDSGWDNASVFHMGIPVEAPDLAAHLIRQMDILSKMADELGKIEEKNMWKIKADDLYVLLMNHLLKEDGFSAILYDSVEKEIPYRNSLLLRLPIVIGYRLPSEIKAKIVTSLKEDFETDFGLATESHRSPLYKEDGYWLGPVWAPVMYLIIDALNSCGYSALAKDYAKRFCNATLIGGMAENFDPFTGKGLVDPAFTWTSSVFLMLGREYL</sequence>
<dbReference type="Pfam" id="PF22422">
    <property type="entry name" value="MGH1-like_GH"/>
    <property type="match status" value="1"/>
</dbReference>
<comment type="similarity">
    <text evidence="1">Belongs to the glycosyl hydrolase 63 family.</text>
</comment>
<evidence type="ECO:0000313" key="6">
    <source>
        <dbReference type="Proteomes" id="UP001623661"/>
    </source>
</evidence>
<dbReference type="Proteomes" id="UP001623661">
    <property type="component" value="Unassembled WGS sequence"/>
</dbReference>
<gene>
    <name evidence="5" type="ORF">ACJDUH_08580</name>
</gene>
<feature type="domain" description="Mannosylglycerate hydrolase MGH1-like glycoside hydrolase" evidence="4">
    <location>
        <begin position="241"/>
        <end position="549"/>
    </location>
</feature>
<comment type="caution">
    <text evidence="5">The sequence shown here is derived from an EMBL/GenBank/DDBJ whole genome shotgun (WGS) entry which is preliminary data.</text>
</comment>